<comment type="caution">
    <text evidence="2">The sequence shown here is derived from an EMBL/GenBank/DDBJ whole genome shotgun (WGS) entry which is preliminary data.</text>
</comment>
<proteinExistence type="predicted"/>
<dbReference type="RefSeq" id="WP_150063528.1">
    <property type="nucleotide sequence ID" value="NZ_JACHII010000043.1"/>
</dbReference>
<dbReference type="OrthoDB" id="7916272at2"/>
<sequence>MAKDTWDLSELRPESPATHGVTVAPNDVADLAFVSRALYIGGQGDVTVTMLGGETMTLKAIQGWAPLRVTRVMASGTTATHIVAVW</sequence>
<evidence type="ECO:0000313" key="2">
    <source>
        <dbReference type="EMBL" id="KAA5604438.1"/>
    </source>
</evidence>
<evidence type="ECO:0000256" key="1">
    <source>
        <dbReference type="SAM" id="MobiDB-lite"/>
    </source>
</evidence>
<dbReference type="EMBL" id="VWPJ01000018">
    <property type="protein sequence ID" value="KAA5604438.1"/>
    <property type="molecule type" value="Genomic_DNA"/>
</dbReference>
<gene>
    <name evidence="2" type="ORF">F1188_16400</name>
</gene>
<dbReference type="AlphaFoldDB" id="A0A5M6I9T2"/>
<name>A0A5M6I9T2_9PROT</name>
<dbReference type="Proteomes" id="UP000324065">
    <property type="component" value="Unassembled WGS sequence"/>
</dbReference>
<reference evidence="2 3" key="1">
    <citation type="submission" date="2019-09" db="EMBL/GenBank/DDBJ databases">
        <title>Genome sequence of Roseospira marina, one of the more divergent members of the non-sulfur purple photosynthetic bacterial family, the Rhodospirillaceae.</title>
        <authorList>
            <person name="Meyer T."/>
            <person name="Kyndt J."/>
        </authorList>
    </citation>
    <scope>NUCLEOTIDE SEQUENCE [LARGE SCALE GENOMIC DNA]</scope>
    <source>
        <strain evidence="2 3">DSM 15113</strain>
    </source>
</reference>
<evidence type="ECO:0000313" key="3">
    <source>
        <dbReference type="Proteomes" id="UP000324065"/>
    </source>
</evidence>
<accession>A0A5M6I9T2</accession>
<feature type="region of interest" description="Disordered" evidence="1">
    <location>
        <begin position="1"/>
        <end position="20"/>
    </location>
</feature>
<protein>
    <submittedName>
        <fullName evidence="2">Uncharacterized protein</fullName>
    </submittedName>
</protein>
<organism evidence="2 3">
    <name type="scientific">Roseospira marina</name>
    <dbReference type="NCBI Taxonomy" id="140057"/>
    <lineage>
        <taxon>Bacteria</taxon>
        <taxon>Pseudomonadati</taxon>
        <taxon>Pseudomonadota</taxon>
        <taxon>Alphaproteobacteria</taxon>
        <taxon>Rhodospirillales</taxon>
        <taxon>Rhodospirillaceae</taxon>
        <taxon>Roseospira</taxon>
    </lineage>
</organism>
<keyword evidence="3" id="KW-1185">Reference proteome</keyword>
<feature type="compositionally biased region" description="Basic and acidic residues" evidence="1">
    <location>
        <begin position="1"/>
        <end position="13"/>
    </location>
</feature>